<sequence>TCLLAILKHHCLSLSSYVIFTGDWAQPVKEAEATNSLADQGVDVISMHVDSPKVIVETAERRGIYSSGFHAVQTELAPNGYLTGTAWDFPSVYSQYVELFQGGKTLMNGQISHLIRGGLKEKFVKLAPFGPAVSAETQAKAEESVAEANAGELVIYQGEIKDNSGKIEVPAGEVWTVTDGRLDGMNWLAEGAVGKVGG</sequence>
<dbReference type="GO" id="GO:0005886">
    <property type="term" value="C:plasma membrane"/>
    <property type="evidence" value="ECO:0007669"/>
    <property type="project" value="InterPro"/>
</dbReference>
<keyword evidence="4" id="KW-1185">Reference proteome</keyword>
<dbReference type="Proteomes" id="UP000607397">
    <property type="component" value="Unassembled WGS sequence"/>
</dbReference>
<dbReference type="EMBL" id="WVIC01000070">
    <property type="protein sequence ID" value="NCJ08727.1"/>
    <property type="molecule type" value="Genomic_DNA"/>
</dbReference>
<accession>A0A8K2A2K7</accession>
<dbReference type="InterPro" id="IPR003760">
    <property type="entry name" value="PnrA-like"/>
</dbReference>
<gene>
    <name evidence="3" type="ORF">GS597_19890</name>
</gene>
<dbReference type="PANTHER" id="PTHR43208:SF1">
    <property type="entry name" value="ABC TRANSPORTER SUBSTRATE-BINDING PROTEIN"/>
    <property type="match status" value="1"/>
</dbReference>
<dbReference type="InterPro" id="IPR052910">
    <property type="entry name" value="ABC-Purine-Binding"/>
</dbReference>
<evidence type="ECO:0000313" key="4">
    <source>
        <dbReference type="Proteomes" id="UP000607397"/>
    </source>
</evidence>
<comment type="caution">
    <text evidence="3">The sequence shown here is derived from an EMBL/GenBank/DDBJ whole genome shotgun (WGS) entry which is preliminary data.</text>
</comment>
<protein>
    <submittedName>
        <fullName evidence="3">BMP family ABC transporter substrate-binding protein</fullName>
    </submittedName>
</protein>
<proteinExistence type="predicted"/>
<reference evidence="3" key="1">
    <citation type="submission" date="2019-12" db="EMBL/GenBank/DDBJ databases">
        <title>High-Quality draft genome sequences of three cyanobacteria isolated from the limestone walls of the Old Cathedral of Coimbra.</title>
        <authorList>
            <person name="Tiago I."/>
            <person name="Soares F."/>
            <person name="Portugal A."/>
        </authorList>
    </citation>
    <scope>NUCLEOTIDE SEQUENCE [LARGE SCALE GENOMIC DNA]</scope>
    <source>
        <strain evidence="3">C</strain>
    </source>
</reference>
<name>A0A8K2A2K7_9CYAN</name>
<keyword evidence="1" id="KW-0732">Signal</keyword>
<dbReference type="Gene3D" id="3.40.50.2300">
    <property type="match status" value="2"/>
</dbReference>
<feature type="non-terminal residue" evidence="3">
    <location>
        <position position="1"/>
    </location>
</feature>
<evidence type="ECO:0000313" key="3">
    <source>
        <dbReference type="EMBL" id="NCJ08727.1"/>
    </source>
</evidence>
<evidence type="ECO:0000259" key="2">
    <source>
        <dbReference type="Pfam" id="PF02608"/>
    </source>
</evidence>
<dbReference type="AlphaFoldDB" id="A0A8K2A2K7"/>
<dbReference type="RefSeq" id="WP_161827198.1">
    <property type="nucleotide sequence ID" value="NZ_WVIC01000070.1"/>
</dbReference>
<dbReference type="Pfam" id="PF02608">
    <property type="entry name" value="Bmp"/>
    <property type="match status" value="1"/>
</dbReference>
<feature type="domain" description="ABC transporter substrate-binding protein PnrA-like" evidence="2">
    <location>
        <begin position="18"/>
        <end position="146"/>
    </location>
</feature>
<dbReference type="PANTHER" id="PTHR43208">
    <property type="entry name" value="ABC TRANSPORTER SUBSTRATE-BINDING PROTEIN"/>
    <property type="match status" value="1"/>
</dbReference>
<evidence type="ECO:0000256" key="1">
    <source>
        <dbReference type="ARBA" id="ARBA00022729"/>
    </source>
</evidence>
<organism evidence="3 4">
    <name type="scientific">Petrachloros mirabilis ULC683</name>
    <dbReference type="NCBI Taxonomy" id="2781853"/>
    <lineage>
        <taxon>Bacteria</taxon>
        <taxon>Bacillati</taxon>
        <taxon>Cyanobacteriota</taxon>
        <taxon>Cyanophyceae</taxon>
        <taxon>Synechococcales</taxon>
        <taxon>Petrachlorosaceae</taxon>
        <taxon>Petrachloros</taxon>
        <taxon>Petrachloros mirabilis</taxon>
    </lineage>
</organism>